<gene>
    <name evidence="1" type="ORF">INF26_00810</name>
</gene>
<dbReference type="Gene3D" id="3.40.1190.10">
    <property type="entry name" value="Mur-like, catalytic domain"/>
    <property type="match status" value="1"/>
</dbReference>
<sequence length="284" mass="29809">MGAPLVIGISGGARDREVASALLRTILDDERPYERAALVGGRELFDGVEWSRHPDRVSELQRIDDHLRHAGEKDLAYAIVELDEAERGAVRTDLLCVIGAGGAGTVTTADGRSLSFSARGSLADVGVGRTESHYGYVQFLAHTPSREMTLAVPLTGRFNLGPALAVVTVCELLDITAGQIGIGLLGARASGHGELLAAPDRGVYALVEESGEARDAELLLSAAREDYATMRVEAARGPAAVAPAVERAYGRAGDAPTLLVLLGAPGDKLEDAFQAAVRAHARLL</sequence>
<evidence type="ECO:0000313" key="2">
    <source>
        <dbReference type="Proteomes" id="UP001194273"/>
    </source>
</evidence>
<organism evidence="1 2">
    <name type="scientific">Thermophilibacter gallinarum</name>
    <dbReference type="NCBI Taxonomy" id="2779357"/>
    <lineage>
        <taxon>Bacteria</taxon>
        <taxon>Bacillati</taxon>
        <taxon>Actinomycetota</taxon>
        <taxon>Coriobacteriia</taxon>
        <taxon>Coriobacteriales</taxon>
        <taxon>Atopobiaceae</taxon>
        <taxon>Thermophilibacter</taxon>
    </lineage>
</organism>
<dbReference type="SUPFAM" id="SSF53623">
    <property type="entry name" value="MurD-like peptide ligases, catalytic domain"/>
    <property type="match status" value="1"/>
</dbReference>
<proteinExistence type="predicted"/>
<name>A0ABR9QQQ4_9ACTN</name>
<dbReference type="RefSeq" id="WP_193528856.1">
    <property type="nucleotide sequence ID" value="NZ_JADCJZ010000001.1"/>
</dbReference>
<evidence type="ECO:0000313" key="1">
    <source>
        <dbReference type="EMBL" id="MBE5023398.1"/>
    </source>
</evidence>
<dbReference type="InterPro" id="IPR036565">
    <property type="entry name" value="Mur-like_cat_sf"/>
</dbReference>
<keyword evidence="2" id="KW-1185">Reference proteome</keyword>
<dbReference type="EMBL" id="JADCJZ010000001">
    <property type="protein sequence ID" value="MBE5023398.1"/>
    <property type="molecule type" value="Genomic_DNA"/>
</dbReference>
<dbReference type="Proteomes" id="UP001194273">
    <property type="component" value="Unassembled WGS sequence"/>
</dbReference>
<protein>
    <submittedName>
        <fullName evidence="1">Uncharacterized protein</fullName>
    </submittedName>
</protein>
<reference evidence="1 2" key="1">
    <citation type="submission" date="2020-10" db="EMBL/GenBank/DDBJ databases">
        <title>ChiBAC.</title>
        <authorList>
            <person name="Zenner C."/>
            <person name="Hitch T.C.A."/>
            <person name="Clavel T."/>
        </authorList>
    </citation>
    <scope>NUCLEOTIDE SEQUENCE [LARGE SCALE GENOMIC DNA]</scope>
    <source>
        <strain evidence="1 2">DSM 107455</strain>
    </source>
</reference>
<comment type="caution">
    <text evidence="1">The sequence shown here is derived from an EMBL/GenBank/DDBJ whole genome shotgun (WGS) entry which is preliminary data.</text>
</comment>
<accession>A0ABR9QQQ4</accession>